<dbReference type="CDD" id="cd04678">
    <property type="entry name" value="NUDIX_MTH2_Nudt15"/>
    <property type="match status" value="1"/>
</dbReference>
<dbReference type="GO" id="GO:0005829">
    <property type="term" value="C:cytosol"/>
    <property type="evidence" value="ECO:0007669"/>
    <property type="project" value="TreeGrafter"/>
</dbReference>
<feature type="domain" description="Nudix hydrolase" evidence="1">
    <location>
        <begin position="37"/>
        <end position="108"/>
    </location>
</feature>
<dbReference type="Pfam" id="PF00293">
    <property type="entry name" value="NUDIX"/>
    <property type="match status" value="1"/>
</dbReference>
<dbReference type="PANTHER" id="PTHR16099">
    <property type="entry name" value="8-OXO-DGTP DIPHOSPHATES NUDT15"/>
    <property type="match status" value="1"/>
</dbReference>
<dbReference type="Gene3D" id="3.90.79.10">
    <property type="entry name" value="Nucleoside Triphosphate Pyrophosphohydrolase"/>
    <property type="match status" value="1"/>
</dbReference>
<gene>
    <name evidence="2" type="ORF">AAL_07639</name>
</gene>
<dbReference type="EMBL" id="AZGY01000024">
    <property type="protein sequence ID" value="KZZ89746.1"/>
    <property type="molecule type" value="Genomic_DNA"/>
</dbReference>
<comment type="caution">
    <text evidence="2">The sequence shown here is derived from an EMBL/GenBank/DDBJ whole genome shotgun (WGS) entry which is preliminary data.</text>
</comment>
<dbReference type="PANTHER" id="PTHR16099:SF5">
    <property type="entry name" value="NUCLEOTIDE TRIPHOSPHATE DIPHOSPHATASE NUDT15"/>
    <property type="match status" value="1"/>
</dbReference>
<organism evidence="2 3">
    <name type="scientific">Moelleriella libera RCEF 2490</name>
    <dbReference type="NCBI Taxonomy" id="1081109"/>
    <lineage>
        <taxon>Eukaryota</taxon>
        <taxon>Fungi</taxon>
        <taxon>Dikarya</taxon>
        <taxon>Ascomycota</taxon>
        <taxon>Pezizomycotina</taxon>
        <taxon>Sordariomycetes</taxon>
        <taxon>Hypocreomycetidae</taxon>
        <taxon>Hypocreales</taxon>
        <taxon>Clavicipitaceae</taxon>
        <taxon>Moelleriella</taxon>
    </lineage>
</organism>
<name>A0A167X822_9HYPO</name>
<protein>
    <submittedName>
        <fullName evidence="2">NUDIX domain-containing protein</fullName>
    </submittedName>
</protein>
<accession>A0A167X822</accession>
<keyword evidence="3" id="KW-1185">Reference proteome</keyword>
<dbReference type="Proteomes" id="UP000078544">
    <property type="component" value="Unassembled WGS sequence"/>
</dbReference>
<dbReference type="InterPro" id="IPR000086">
    <property type="entry name" value="NUDIX_hydrolase_dom"/>
</dbReference>
<dbReference type="AlphaFoldDB" id="A0A167X822"/>
<dbReference type="OrthoDB" id="447842at2759"/>
<dbReference type="GO" id="GO:0035539">
    <property type="term" value="F:8-oxo-7,8-dihydrodeoxyguanosine triphosphate pyrophosphatase activity"/>
    <property type="evidence" value="ECO:0007669"/>
    <property type="project" value="TreeGrafter"/>
</dbReference>
<evidence type="ECO:0000259" key="1">
    <source>
        <dbReference type="Pfam" id="PF00293"/>
    </source>
</evidence>
<dbReference type="InterPro" id="IPR015797">
    <property type="entry name" value="NUDIX_hydrolase-like_dom_sf"/>
</dbReference>
<evidence type="ECO:0000313" key="2">
    <source>
        <dbReference type="EMBL" id="KZZ89746.1"/>
    </source>
</evidence>
<dbReference type="STRING" id="1081109.A0A167X822"/>
<reference evidence="2 3" key="1">
    <citation type="journal article" date="2016" name="Genome Biol. Evol.">
        <title>Divergent and convergent evolution of fungal pathogenicity.</title>
        <authorList>
            <person name="Shang Y."/>
            <person name="Xiao G."/>
            <person name="Zheng P."/>
            <person name="Cen K."/>
            <person name="Zhan S."/>
            <person name="Wang C."/>
        </authorList>
    </citation>
    <scope>NUCLEOTIDE SEQUENCE [LARGE SCALE GENOMIC DNA]</scope>
    <source>
        <strain evidence="2 3">RCEF 2490</strain>
    </source>
</reference>
<dbReference type="GO" id="GO:0006203">
    <property type="term" value="P:dGTP catabolic process"/>
    <property type="evidence" value="ECO:0007669"/>
    <property type="project" value="TreeGrafter"/>
</dbReference>
<proteinExistence type="predicted"/>
<evidence type="ECO:0000313" key="3">
    <source>
        <dbReference type="Proteomes" id="UP000078544"/>
    </source>
</evidence>
<sequence length="179" mass="20182">MERASRPAVGVGTAAIVLNKEGQILVGLRKGSHGEEREVYEETGLEVKAVKFAGSTNDYFEEAGKHYITNFVVTTMKRHDAMPKVTEPDKCGGWNWVSIAHLQKMAAPAHTVEEREELFLPLENFVLQEKDLEGAFSIVTENDRMRIDRAPHYDIAKGKIVHGFHFEPAKKKRNGHELK</sequence>
<dbReference type="SUPFAM" id="SSF55811">
    <property type="entry name" value="Nudix"/>
    <property type="match status" value="1"/>
</dbReference>